<dbReference type="PANTHER" id="PTHR39337:SF1">
    <property type="entry name" value="BLR5642 PROTEIN"/>
    <property type="match status" value="1"/>
</dbReference>
<evidence type="ECO:0000313" key="4">
    <source>
        <dbReference type="Proteomes" id="UP000818603"/>
    </source>
</evidence>
<reference evidence="1" key="1">
    <citation type="journal article" date="2014" name="Int. J. Syst. Evol. Microbiol.">
        <title>Complete genome sequence of Corynebacterium casei LMG S-19264T (=DSM 44701T), isolated from a smear-ripened cheese.</title>
        <authorList>
            <consortium name="US DOE Joint Genome Institute (JGI-PGF)"/>
            <person name="Walter F."/>
            <person name="Albersmeier A."/>
            <person name="Kalinowski J."/>
            <person name="Ruckert C."/>
        </authorList>
    </citation>
    <scope>NUCLEOTIDE SEQUENCE</scope>
    <source>
        <strain evidence="1">CGMCC 1.14984</strain>
    </source>
</reference>
<proteinExistence type="predicted"/>
<dbReference type="InterPro" id="IPR014519">
    <property type="entry name" value="UCP024492"/>
</dbReference>
<dbReference type="RefSeq" id="WP_155136427.1">
    <property type="nucleotide sequence ID" value="NZ_BMGZ01000001.1"/>
</dbReference>
<dbReference type="Proteomes" id="UP000621856">
    <property type="component" value="Unassembled WGS sequence"/>
</dbReference>
<evidence type="ECO:0000313" key="2">
    <source>
        <dbReference type="EMBL" id="NHK26599.1"/>
    </source>
</evidence>
<keyword evidence="4" id="KW-1185">Reference proteome</keyword>
<dbReference type="EMBL" id="BMGZ01000001">
    <property type="protein sequence ID" value="GGH92824.1"/>
    <property type="molecule type" value="Genomic_DNA"/>
</dbReference>
<dbReference type="PANTHER" id="PTHR39337">
    <property type="entry name" value="BLR5642 PROTEIN"/>
    <property type="match status" value="1"/>
</dbReference>
<evidence type="ECO:0000313" key="1">
    <source>
        <dbReference type="EMBL" id="GGH92824.1"/>
    </source>
</evidence>
<organism evidence="1 3">
    <name type="scientific">Aquisalinus luteolus</name>
    <dbReference type="NCBI Taxonomy" id="1566827"/>
    <lineage>
        <taxon>Bacteria</taxon>
        <taxon>Pseudomonadati</taxon>
        <taxon>Pseudomonadota</taxon>
        <taxon>Alphaproteobacteria</taxon>
        <taxon>Parvularculales</taxon>
        <taxon>Parvularculaceae</taxon>
        <taxon>Aquisalinus</taxon>
    </lineage>
</organism>
<dbReference type="Proteomes" id="UP000818603">
    <property type="component" value="Unassembled WGS sequence"/>
</dbReference>
<reference evidence="2 4" key="2">
    <citation type="submission" date="2020-02" db="EMBL/GenBank/DDBJ databases">
        <title>Genome sequence of Parvularcula flava strain NH6-79.</title>
        <authorList>
            <person name="Abdul Karim M.H."/>
            <person name="Lam M.Q."/>
            <person name="Chen S.J."/>
            <person name="Yahya A."/>
            <person name="Shahir S."/>
            <person name="Shamsir M.S."/>
            <person name="Chong C.S."/>
        </authorList>
    </citation>
    <scope>NUCLEOTIDE SEQUENCE [LARGE SCALE GENOMIC DNA]</scope>
    <source>
        <strain evidence="2 4">NH6-79</strain>
    </source>
</reference>
<dbReference type="PIRSF" id="PIRSF024492">
    <property type="entry name" value="UCP024492"/>
    <property type="match status" value="1"/>
</dbReference>
<accession>A0A8J3ENZ5</accession>
<reference evidence="1" key="3">
    <citation type="submission" date="2020-09" db="EMBL/GenBank/DDBJ databases">
        <authorList>
            <person name="Sun Q."/>
            <person name="Zhou Y."/>
        </authorList>
    </citation>
    <scope>NUCLEOTIDE SEQUENCE</scope>
    <source>
        <strain evidence="1">CGMCC 1.14984</strain>
    </source>
</reference>
<dbReference type="AlphaFoldDB" id="A0A8J3ENZ5"/>
<dbReference type="InterPro" id="IPR007438">
    <property type="entry name" value="DUF488"/>
</dbReference>
<evidence type="ECO:0000313" key="3">
    <source>
        <dbReference type="Proteomes" id="UP000621856"/>
    </source>
</evidence>
<name>A0A8J3ENZ5_9PROT</name>
<dbReference type="Pfam" id="PF04343">
    <property type="entry name" value="DUF488"/>
    <property type="match status" value="1"/>
</dbReference>
<comment type="caution">
    <text evidence="1">The sequence shown here is derived from an EMBL/GenBank/DDBJ whole genome shotgun (WGS) entry which is preliminary data.</text>
</comment>
<dbReference type="EMBL" id="VCJR02000001">
    <property type="protein sequence ID" value="NHK26599.1"/>
    <property type="molecule type" value="Genomic_DNA"/>
</dbReference>
<sequence>MIFTIGHSNYPIDDFIDLLQGADITALADVRSAPWSKRWPQYRREELKSALTKTGIAYVWMGDALGGRPKDPALWREGKPARDLIAVSPAFNIAIERLTTGMETHRIAIMCAEKDPLNCHRTHLVTPALIARGIEVCHLLADGSMIGHAQLIAADEPPSPDLFSRPST</sequence>
<protein>
    <submittedName>
        <fullName evidence="2">DUF488 domain-containing protein</fullName>
    </submittedName>
</protein>
<gene>
    <name evidence="2" type="ORF">FF098_001600</name>
    <name evidence="1" type="ORF">GCM10011355_03230</name>
</gene>